<dbReference type="PIRSF" id="PIRSF015582">
    <property type="entry name" value="Cit_lyase_B"/>
    <property type="match status" value="1"/>
</dbReference>
<dbReference type="GO" id="GO:0016829">
    <property type="term" value="F:lyase activity"/>
    <property type="evidence" value="ECO:0007669"/>
    <property type="project" value="UniProtKB-KW"/>
</dbReference>
<evidence type="ECO:0000313" key="6">
    <source>
        <dbReference type="Proteomes" id="UP001499933"/>
    </source>
</evidence>
<dbReference type="InterPro" id="IPR005000">
    <property type="entry name" value="Aldolase/citrate-lyase_domain"/>
</dbReference>
<proteinExistence type="predicted"/>
<reference evidence="5 6" key="1">
    <citation type="journal article" date="2019" name="Int. J. Syst. Evol. Microbiol.">
        <title>The Global Catalogue of Microorganisms (GCM) 10K type strain sequencing project: providing services to taxonomists for standard genome sequencing and annotation.</title>
        <authorList>
            <consortium name="The Broad Institute Genomics Platform"/>
            <consortium name="The Broad Institute Genome Sequencing Center for Infectious Disease"/>
            <person name="Wu L."/>
            <person name="Ma J."/>
        </authorList>
    </citation>
    <scope>NUCLEOTIDE SEQUENCE [LARGE SCALE GENOMIC DNA]</scope>
    <source>
        <strain evidence="5 6">JCM 14901</strain>
    </source>
</reference>
<dbReference type="Pfam" id="PF03328">
    <property type="entry name" value="HpcH_HpaI"/>
    <property type="match status" value="1"/>
</dbReference>
<gene>
    <name evidence="5" type="ORF">GCM10009776_10170</name>
</gene>
<keyword evidence="6" id="KW-1185">Reference proteome</keyword>
<dbReference type="PANTHER" id="PTHR32308">
    <property type="entry name" value="LYASE BETA SUBUNIT, PUTATIVE (AFU_ORTHOLOGUE AFUA_4G13030)-RELATED"/>
    <property type="match status" value="1"/>
</dbReference>
<feature type="domain" description="HpcH/HpaI aldolase/citrate lyase" evidence="4">
    <location>
        <begin position="13"/>
        <end position="215"/>
    </location>
</feature>
<protein>
    <submittedName>
        <fullName evidence="5">CoA ester lyase</fullName>
    </submittedName>
</protein>
<dbReference type="Gene3D" id="3.20.20.60">
    <property type="entry name" value="Phosphoenolpyruvate-binding domains"/>
    <property type="match status" value="1"/>
</dbReference>
<sequence>MTGRTGFDLGPALLFCPADRPERFQKALDRADAVIIDLEDAVAPTARTAARGSVIESELDPTRVIVRVNPPGTPDYTADLATLSQTDYRRIMVPKSESAKRLSKIDRRFEVVALCETAKGIGQADRIAALANVSALMWGAEDLVASLGGTSSRKPNGRYRDVARLARARVLLAAGSRGKAAIDTVHLDIADTKRLSIEAMDAAASGFAATACIHPSQATVIREAYRPDEKSVAWAHAVLAAAADERGVFTYEGRMVDEPVLRHARGLLKRAEL</sequence>
<dbReference type="InterPro" id="IPR011206">
    <property type="entry name" value="Citrate_lyase_beta/mcl1/mcl2"/>
</dbReference>
<keyword evidence="5" id="KW-0456">Lyase</keyword>
<dbReference type="InterPro" id="IPR015813">
    <property type="entry name" value="Pyrv/PenolPyrv_kinase-like_dom"/>
</dbReference>
<evidence type="ECO:0000256" key="1">
    <source>
        <dbReference type="ARBA" id="ARBA00001946"/>
    </source>
</evidence>
<dbReference type="Proteomes" id="UP001499933">
    <property type="component" value="Unassembled WGS sequence"/>
</dbReference>
<evidence type="ECO:0000256" key="2">
    <source>
        <dbReference type="ARBA" id="ARBA00022723"/>
    </source>
</evidence>
<accession>A0ABN2QDW9</accession>
<comment type="caution">
    <text evidence="5">The sequence shown here is derived from an EMBL/GenBank/DDBJ whole genome shotgun (WGS) entry which is preliminary data.</text>
</comment>
<comment type="cofactor">
    <cofactor evidence="1">
        <name>Mg(2+)</name>
        <dbReference type="ChEBI" id="CHEBI:18420"/>
    </cofactor>
</comment>
<evidence type="ECO:0000259" key="4">
    <source>
        <dbReference type="Pfam" id="PF03328"/>
    </source>
</evidence>
<name>A0ABN2QDW9_9MICO</name>
<organism evidence="5 6">
    <name type="scientific">Microbacterium deminutum</name>
    <dbReference type="NCBI Taxonomy" id="344164"/>
    <lineage>
        <taxon>Bacteria</taxon>
        <taxon>Bacillati</taxon>
        <taxon>Actinomycetota</taxon>
        <taxon>Actinomycetes</taxon>
        <taxon>Micrococcales</taxon>
        <taxon>Microbacteriaceae</taxon>
        <taxon>Microbacterium</taxon>
    </lineage>
</organism>
<evidence type="ECO:0000313" key="5">
    <source>
        <dbReference type="EMBL" id="GAA1950071.1"/>
    </source>
</evidence>
<dbReference type="PANTHER" id="PTHR32308:SF10">
    <property type="entry name" value="CITRATE LYASE SUBUNIT BETA"/>
    <property type="match status" value="1"/>
</dbReference>
<dbReference type="SUPFAM" id="SSF51621">
    <property type="entry name" value="Phosphoenolpyruvate/pyruvate domain"/>
    <property type="match status" value="1"/>
</dbReference>
<dbReference type="EMBL" id="BAAAOG010000001">
    <property type="protein sequence ID" value="GAA1950071.1"/>
    <property type="molecule type" value="Genomic_DNA"/>
</dbReference>
<keyword evidence="3" id="KW-0460">Magnesium</keyword>
<dbReference type="InterPro" id="IPR040442">
    <property type="entry name" value="Pyrv_kinase-like_dom_sf"/>
</dbReference>
<dbReference type="RefSeq" id="WP_344091848.1">
    <property type="nucleotide sequence ID" value="NZ_BAAAOG010000001.1"/>
</dbReference>
<evidence type="ECO:0000256" key="3">
    <source>
        <dbReference type="ARBA" id="ARBA00022842"/>
    </source>
</evidence>
<keyword evidence="2" id="KW-0479">Metal-binding</keyword>